<keyword evidence="3 6" id="KW-0597">Phosphoprotein</keyword>
<dbReference type="PANTHER" id="PTHR43047:SF64">
    <property type="entry name" value="HISTIDINE KINASE CONTAINING CHEY-HOMOLOGOUS RECEIVER DOMAIN AND PAS DOMAIN-RELATED"/>
    <property type="match status" value="1"/>
</dbReference>
<dbReference type="CDD" id="cd17546">
    <property type="entry name" value="REC_hyHK_CKI1_RcsC-like"/>
    <property type="match status" value="1"/>
</dbReference>
<dbReference type="Gene3D" id="3.30.565.10">
    <property type="entry name" value="Histidine kinase-like ATPase, C-terminal domain"/>
    <property type="match status" value="1"/>
</dbReference>
<dbReference type="Gene3D" id="1.10.287.130">
    <property type="match status" value="1"/>
</dbReference>
<keyword evidence="4" id="KW-0808">Transferase</keyword>
<dbReference type="SMART" id="SM00387">
    <property type="entry name" value="HATPase_c"/>
    <property type="match status" value="1"/>
</dbReference>
<dbReference type="InterPro" id="IPR004358">
    <property type="entry name" value="Sig_transdc_His_kin-like_C"/>
</dbReference>
<evidence type="ECO:0000256" key="8">
    <source>
        <dbReference type="SAM" id="Phobius"/>
    </source>
</evidence>
<dbReference type="PRINTS" id="PR00344">
    <property type="entry name" value="BCTRLSENSOR"/>
</dbReference>
<evidence type="ECO:0000313" key="11">
    <source>
        <dbReference type="EMBL" id="MBC3845318.1"/>
    </source>
</evidence>
<dbReference type="SMART" id="SM00448">
    <property type="entry name" value="REC"/>
    <property type="match status" value="1"/>
</dbReference>
<dbReference type="InterPro" id="IPR036097">
    <property type="entry name" value="HisK_dim/P_sf"/>
</dbReference>
<dbReference type="PROSITE" id="PS50110">
    <property type="entry name" value="RESPONSE_REGULATORY"/>
    <property type="match status" value="1"/>
</dbReference>
<dbReference type="SUPFAM" id="SSF47384">
    <property type="entry name" value="Homodimeric domain of signal transducing histidine kinase"/>
    <property type="match status" value="1"/>
</dbReference>
<dbReference type="InterPro" id="IPR011006">
    <property type="entry name" value="CheY-like_superfamily"/>
</dbReference>
<dbReference type="RefSeq" id="WP_186844433.1">
    <property type="nucleotide sequence ID" value="NZ_JACOME010000001.1"/>
</dbReference>
<keyword evidence="8" id="KW-0472">Membrane</keyword>
<feature type="modified residue" description="4-aspartylphosphate" evidence="6">
    <location>
        <position position="681"/>
    </location>
</feature>
<dbReference type="Proteomes" id="UP000607435">
    <property type="component" value="Unassembled WGS sequence"/>
</dbReference>
<comment type="catalytic activity">
    <reaction evidence="1">
        <text>ATP + protein L-histidine = ADP + protein N-phospho-L-histidine.</text>
        <dbReference type="EC" id="2.7.13.3"/>
    </reaction>
</comment>
<dbReference type="InterPro" id="IPR005467">
    <property type="entry name" value="His_kinase_dom"/>
</dbReference>
<organism evidence="11 12">
    <name type="scientific">Winogradskyella echinorum</name>
    <dbReference type="NCBI Taxonomy" id="538189"/>
    <lineage>
        <taxon>Bacteria</taxon>
        <taxon>Pseudomonadati</taxon>
        <taxon>Bacteroidota</taxon>
        <taxon>Flavobacteriia</taxon>
        <taxon>Flavobacteriales</taxon>
        <taxon>Flavobacteriaceae</taxon>
        <taxon>Winogradskyella</taxon>
    </lineage>
</organism>
<accession>A0ABR6XXT6</accession>
<keyword evidence="7" id="KW-0802">TPR repeat</keyword>
<dbReference type="PROSITE" id="PS50109">
    <property type="entry name" value="HIS_KIN"/>
    <property type="match status" value="1"/>
</dbReference>
<dbReference type="PROSITE" id="PS50005">
    <property type="entry name" value="TPR"/>
    <property type="match status" value="1"/>
</dbReference>
<keyword evidence="8" id="KW-0812">Transmembrane</keyword>
<dbReference type="Gene3D" id="1.25.40.10">
    <property type="entry name" value="Tetratricopeptide repeat domain"/>
    <property type="match status" value="1"/>
</dbReference>
<dbReference type="Pfam" id="PF02518">
    <property type="entry name" value="HATPase_c"/>
    <property type="match status" value="1"/>
</dbReference>
<dbReference type="SUPFAM" id="SSF55874">
    <property type="entry name" value="ATPase domain of HSP90 chaperone/DNA topoisomerase II/histidine kinase"/>
    <property type="match status" value="1"/>
</dbReference>
<dbReference type="SMART" id="SM00388">
    <property type="entry name" value="HisKA"/>
    <property type="match status" value="1"/>
</dbReference>
<name>A0ABR6XXT6_9FLAO</name>
<protein>
    <recommendedName>
        <fullName evidence="2">histidine kinase</fullName>
        <ecNumber evidence="2">2.7.13.3</ecNumber>
    </recommendedName>
</protein>
<dbReference type="EC" id="2.7.13.3" evidence="2"/>
<evidence type="ECO:0000313" key="12">
    <source>
        <dbReference type="Proteomes" id="UP000607435"/>
    </source>
</evidence>
<dbReference type="InterPro" id="IPR003661">
    <property type="entry name" value="HisK_dim/P_dom"/>
</dbReference>
<evidence type="ECO:0000256" key="7">
    <source>
        <dbReference type="PROSITE-ProRule" id="PRU00339"/>
    </source>
</evidence>
<feature type="domain" description="Response regulatory" evidence="10">
    <location>
        <begin position="631"/>
        <end position="746"/>
    </location>
</feature>
<feature type="transmembrane region" description="Helical" evidence="8">
    <location>
        <begin position="334"/>
        <end position="357"/>
    </location>
</feature>
<reference evidence="11 12" key="1">
    <citation type="submission" date="2020-08" db="EMBL/GenBank/DDBJ databases">
        <title>Winogradskyella ouciana sp. nov., isolated from the hadal seawater of the Mariana Trench.</title>
        <authorList>
            <person name="He X."/>
        </authorList>
    </citation>
    <scope>NUCLEOTIDE SEQUENCE [LARGE SCALE GENOMIC DNA]</scope>
    <source>
        <strain evidence="11 12">KCTC 22026</strain>
    </source>
</reference>
<evidence type="ECO:0000259" key="10">
    <source>
        <dbReference type="PROSITE" id="PS50110"/>
    </source>
</evidence>
<keyword evidence="8" id="KW-1133">Transmembrane helix</keyword>
<keyword evidence="12" id="KW-1185">Reference proteome</keyword>
<dbReference type="Gene3D" id="3.40.50.2300">
    <property type="match status" value="1"/>
</dbReference>
<dbReference type="Pfam" id="PF00512">
    <property type="entry name" value="HisKA"/>
    <property type="match status" value="1"/>
</dbReference>
<dbReference type="InterPro" id="IPR001789">
    <property type="entry name" value="Sig_transdc_resp-reg_receiver"/>
</dbReference>
<evidence type="ECO:0000256" key="4">
    <source>
        <dbReference type="ARBA" id="ARBA00022679"/>
    </source>
</evidence>
<comment type="caution">
    <text evidence="11">The sequence shown here is derived from an EMBL/GenBank/DDBJ whole genome shotgun (WGS) entry which is preliminary data.</text>
</comment>
<evidence type="ECO:0000256" key="1">
    <source>
        <dbReference type="ARBA" id="ARBA00000085"/>
    </source>
</evidence>
<feature type="repeat" description="TPR" evidence="7">
    <location>
        <begin position="78"/>
        <end position="111"/>
    </location>
</feature>
<evidence type="ECO:0000259" key="9">
    <source>
        <dbReference type="PROSITE" id="PS50109"/>
    </source>
</evidence>
<dbReference type="InterPro" id="IPR003594">
    <property type="entry name" value="HATPase_dom"/>
</dbReference>
<keyword evidence="5" id="KW-0418">Kinase</keyword>
<evidence type="ECO:0000256" key="6">
    <source>
        <dbReference type="PROSITE-ProRule" id="PRU00169"/>
    </source>
</evidence>
<dbReference type="SUPFAM" id="SSF52172">
    <property type="entry name" value="CheY-like"/>
    <property type="match status" value="1"/>
</dbReference>
<evidence type="ECO:0000256" key="5">
    <source>
        <dbReference type="ARBA" id="ARBA00022777"/>
    </source>
</evidence>
<dbReference type="SUPFAM" id="SSF48452">
    <property type="entry name" value="TPR-like"/>
    <property type="match status" value="1"/>
</dbReference>
<evidence type="ECO:0000256" key="2">
    <source>
        <dbReference type="ARBA" id="ARBA00012438"/>
    </source>
</evidence>
<evidence type="ECO:0000256" key="3">
    <source>
        <dbReference type="ARBA" id="ARBA00022553"/>
    </source>
</evidence>
<sequence>MRFPKSNKIISFYLIVFSSLSVFGQDGLLKVNDSTLSCTFDNKALNRLVKNDSLYKATLLLNDAISFSGKYNLKSTQAKAYYSLGKVLTKMSNYKNAESYHLKAYDIYQSINDSLGENLVLSGLVNTYLSSKNYSKFDSIYPKAQQVSKRLNTELYFVNLDFLIKKSYYSRLNDELLEQTEFAIDAIKNIDFDSLNFSEDKEKEGLKNKLLYSYKFNNAIAHVKSSAYKAESYKRLFSIDEEKLKLAFEDDFDAFRKLGTFNYYKYLYYSDVKKNLDSANLFLLKSDSYKYNALGDFEKRNARNGELIYKIINTQQKLDLANEIRKKDAKTSKAMLIIAIFTTFLLIITLAIFYFYIKAKRNSQAVNEALKASNEKLVAIDKDRQEFFSILSHELRTPVYGITGLATLVEQETDKNKQQSYLESLISSSNYLSILVDNILQANRLRFEEKNLRLKPDKIENIINHVISTIKVSAKDKGLKLITHIDPSNENEHILIDKVAFSQILINLVYNAIRYTQKGQVSINVFEKARSEKDVTLKFEVNDTGIGIKEEHREIVFNAFENKTFLHKNSSGSGLGLSIVKTLLKSHNSDIDFVSESGKGSSFFFEIKFNIALSLKLKKPIAIDSNLNNMHVLIVDDNKINLLITKKNIEKINGYTCETTSNGRLAISMVRARAFDLILMDINMPGMDGFEVTKHIRMFNSKIPILALTALNSNEISLKAKEIGINQIITKPYIFDDFKAIILSHNNGNENYYKQPMAVETM</sequence>
<feature type="domain" description="Histidine kinase" evidence="9">
    <location>
        <begin position="390"/>
        <end position="611"/>
    </location>
</feature>
<dbReference type="EMBL" id="JACOME010000001">
    <property type="protein sequence ID" value="MBC3845318.1"/>
    <property type="molecule type" value="Genomic_DNA"/>
</dbReference>
<dbReference type="InterPro" id="IPR019734">
    <property type="entry name" value="TPR_rpt"/>
</dbReference>
<gene>
    <name evidence="11" type="ORF">H6H04_02905</name>
</gene>
<proteinExistence type="predicted"/>
<dbReference type="CDD" id="cd00082">
    <property type="entry name" value="HisKA"/>
    <property type="match status" value="1"/>
</dbReference>
<dbReference type="InterPro" id="IPR011990">
    <property type="entry name" value="TPR-like_helical_dom_sf"/>
</dbReference>
<dbReference type="PANTHER" id="PTHR43047">
    <property type="entry name" value="TWO-COMPONENT HISTIDINE PROTEIN KINASE"/>
    <property type="match status" value="1"/>
</dbReference>
<dbReference type="InterPro" id="IPR036890">
    <property type="entry name" value="HATPase_C_sf"/>
</dbReference>
<dbReference type="Pfam" id="PF00072">
    <property type="entry name" value="Response_reg"/>
    <property type="match status" value="1"/>
</dbReference>